<dbReference type="EMBL" id="MU004244">
    <property type="protein sequence ID" value="KAF2663976.1"/>
    <property type="molecule type" value="Genomic_DNA"/>
</dbReference>
<dbReference type="GO" id="GO:0005811">
    <property type="term" value="C:lipid droplet"/>
    <property type="evidence" value="ECO:0007669"/>
    <property type="project" value="TreeGrafter"/>
</dbReference>
<dbReference type="InterPro" id="IPR000873">
    <property type="entry name" value="AMP-dep_synth/lig_dom"/>
</dbReference>
<dbReference type="GO" id="GO:0005524">
    <property type="term" value="F:ATP binding"/>
    <property type="evidence" value="ECO:0007669"/>
    <property type="project" value="UniProtKB-KW"/>
</dbReference>
<reference evidence="7" key="1">
    <citation type="journal article" date="2020" name="Stud. Mycol.">
        <title>101 Dothideomycetes genomes: a test case for predicting lifestyles and emergence of pathogens.</title>
        <authorList>
            <person name="Haridas S."/>
            <person name="Albert R."/>
            <person name="Binder M."/>
            <person name="Bloem J."/>
            <person name="Labutti K."/>
            <person name="Salamov A."/>
            <person name="Andreopoulos B."/>
            <person name="Baker S."/>
            <person name="Barry K."/>
            <person name="Bills G."/>
            <person name="Bluhm B."/>
            <person name="Cannon C."/>
            <person name="Castanera R."/>
            <person name="Culley D."/>
            <person name="Daum C."/>
            <person name="Ezra D."/>
            <person name="Gonzalez J."/>
            <person name="Henrissat B."/>
            <person name="Kuo A."/>
            <person name="Liang C."/>
            <person name="Lipzen A."/>
            <person name="Lutzoni F."/>
            <person name="Magnuson J."/>
            <person name="Mondo S."/>
            <person name="Nolan M."/>
            <person name="Ohm R."/>
            <person name="Pangilinan J."/>
            <person name="Park H.-J."/>
            <person name="Ramirez L."/>
            <person name="Alfaro M."/>
            <person name="Sun H."/>
            <person name="Tritt A."/>
            <person name="Yoshinaga Y."/>
            <person name="Zwiers L.-H."/>
            <person name="Turgeon B."/>
            <person name="Goodwin S."/>
            <person name="Spatafora J."/>
            <person name="Crous P."/>
            <person name="Grigoriev I."/>
        </authorList>
    </citation>
    <scope>NUCLEOTIDE SEQUENCE</scope>
    <source>
        <strain evidence="7">CBS 115976</strain>
    </source>
</reference>
<dbReference type="PROSITE" id="PS00455">
    <property type="entry name" value="AMP_BINDING"/>
    <property type="match status" value="1"/>
</dbReference>
<protein>
    <submittedName>
        <fullName evidence="7">Long-chain-fatty-acid-CoA ligase 1</fullName>
    </submittedName>
</protein>
<comment type="catalytic activity">
    <reaction evidence="5">
        <text>a long-chain fatty acid + ATP + CoA = a long-chain fatty acyl-CoA + AMP + diphosphate</text>
        <dbReference type="Rhea" id="RHEA:15421"/>
        <dbReference type="ChEBI" id="CHEBI:30616"/>
        <dbReference type="ChEBI" id="CHEBI:33019"/>
        <dbReference type="ChEBI" id="CHEBI:57287"/>
        <dbReference type="ChEBI" id="CHEBI:57560"/>
        <dbReference type="ChEBI" id="CHEBI:83139"/>
        <dbReference type="ChEBI" id="CHEBI:456215"/>
        <dbReference type="EC" id="6.2.1.3"/>
    </reaction>
</comment>
<dbReference type="AlphaFoldDB" id="A0A6A6TWY9"/>
<name>A0A6A6TWY9_9PEZI</name>
<dbReference type="InterPro" id="IPR020845">
    <property type="entry name" value="AMP-binding_CS"/>
</dbReference>
<dbReference type="GO" id="GO:0004467">
    <property type="term" value="F:long-chain fatty acid-CoA ligase activity"/>
    <property type="evidence" value="ECO:0007669"/>
    <property type="project" value="UniProtKB-EC"/>
</dbReference>
<evidence type="ECO:0000256" key="4">
    <source>
        <dbReference type="ARBA" id="ARBA00022840"/>
    </source>
</evidence>
<dbReference type="OrthoDB" id="1700726at2759"/>
<dbReference type="PANTHER" id="PTHR43272:SF83">
    <property type="entry name" value="ACYL-COA SYNTHETASE LONG-CHAIN, ISOFORM J"/>
    <property type="match status" value="1"/>
</dbReference>
<accession>A0A6A6TWY9</accession>
<dbReference type="GO" id="GO:0005886">
    <property type="term" value="C:plasma membrane"/>
    <property type="evidence" value="ECO:0007669"/>
    <property type="project" value="TreeGrafter"/>
</dbReference>
<dbReference type="SUPFAM" id="SSF56801">
    <property type="entry name" value="Acetyl-CoA synthetase-like"/>
    <property type="match status" value="1"/>
</dbReference>
<proteinExistence type="inferred from homology"/>
<sequence length="701" mass="76929">MPIPNTDLKKLYPLPKLYNSDIATTEVTDQKAVAGETVPRRNHKTPKELKWQPAPEISTVHDIMRYASKKFGNAKALGSRKLIKMHNDSKMVKKVIDGKETEVEKKWQYFELGPYTHISFVEFEKLALQVGAGLRKLGLEPGDKLHLFAATHPHWLASAHAAMSQSIPIVTAYDTLGEEAVTHSMLQTNAKAIYLDPHLLKTLINPLKKAKDITKVIYNTSDPVKEEDIAALKEAHPHLEILSFEDVRKLGEENPIDTVPPKADDLACIMYTSGSTGTPKGVKITHKNIVASVCGICVIVGVYLGPGDGLLAYLPLAHILEFVFENTVMFVGGTLGYGNFRTLSDTNCRNCVGDIKEFKPTILVGVPAVWEQVKKGIITKVQGGSAITKSMFWGAMSTKEFLLGRGLPGVGIIDSIVFSKVREATGGKLRIAFNGGGPISKETLKFISMAICPLISGYGLTETVAAGAIQDPLKWYPDALGEVPGSVEMKLVDYEDAGYKSTNNPPQGEIWIRGHSITQGYLDNEEETKAAYTDDGWFKTGDIGEWDKNGQIKIIDRKKNLVKTVNGEYIALEKLESVYRSDSVVANICVYADQSKSKPIAIIFPAEPALKKMAQENGISGDHLEELIHDAKLQNLVHNALLATGRKGGLKGIELIDGVVLADEEWTPQNGFTTSAQKLNRKKILEHYKKEVDAAYKKAGQ</sequence>
<dbReference type="Proteomes" id="UP000799302">
    <property type="component" value="Unassembled WGS sequence"/>
</dbReference>
<organism evidence="7 8">
    <name type="scientific">Microthyrium microscopicum</name>
    <dbReference type="NCBI Taxonomy" id="703497"/>
    <lineage>
        <taxon>Eukaryota</taxon>
        <taxon>Fungi</taxon>
        <taxon>Dikarya</taxon>
        <taxon>Ascomycota</taxon>
        <taxon>Pezizomycotina</taxon>
        <taxon>Dothideomycetes</taxon>
        <taxon>Dothideomycetes incertae sedis</taxon>
        <taxon>Microthyriales</taxon>
        <taxon>Microthyriaceae</taxon>
        <taxon>Microthyrium</taxon>
    </lineage>
</organism>
<dbReference type="Gene3D" id="3.40.50.12780">
    <property type="entry name" value="N-terminal domain of ligase-like"/>
    <property type="match status" value="1"/>
</dbReference>
<evidence type="ECO:0000313" key="7">
    <source>
        <dbReference type="EMBL" id="KAF2663976.1"/>
    </source>
</evidence>
<evidence type="ECO:0000256" key="2">
    <source>
        <dbReference type="ARBA" id="ARBA00022598"/>
    </source>
</evidence>
<dbReference type="GO" id="GO:0035336">
    <property type="term" value="P:long-chain fatty-acyl-CoA metabolic process"/>
    <property type="evidence" value="ECO:0007669"/>
    <property type="project" value="TreeGrafter"/>
</dbReference>
<evidence type="ECO:0000259" key="6">
    <source>
        <dbReference type="Pfam" id="PF00501"/>
    </source>
</evidence>
<dbReference type="Pfam" id="PF00501">
    <property type="entry name" value="AMP-binding"/>
    <property type="match status" value="1"/>
</dbReference>
<dbReference type="InterPro" id="IPR042099">
    <property type="entry name" value="ANL_N_sf"/>
</dbReference>
<keyword evidence="3" id="KW-0547">Nucleotide-binding</keyword>
<evidence type="ECO:0000256" key="5">
    <source>
        <dbReference type="ARBA" id="ARBA00036813"/>
    </source>
</evidence>
<gene>
    <name evidence="7" type="ORF">BT63DRAFT_430224</name>
</gene>
<feature type="domain" description="AMP-dependent synthetase/ligase" evidence="6">
    <location>
        <begin position="113"/>
        <end position="522"/>
    </location>
</feature>
<dbReference type="GO" id="GO:0005783">
    <property type="term" value="C:endoplasmic reticulum"/>
    <property type="evidence" value="ECO:0007669"/>
    <property type="project" value="TreeGrafter"/>
</dbReference>
<evidence type="ECO:0000313" key="8">
    <source>
        <dbReference type="Proteomes" id="UP000799302"/>
    </source>
</evidence>
<evidence type="ECO:0000256" key="1">
    <source>
        <dbReference type="ARBA" id="ARBA00006432"/>
    </source>
</evidence>
<dbReference type="PANTHER" id="PTHR43272">
    <property type="entry name" value="LONG-CHAIN-FATTY-ACID--COA LIGASE"/>
    <property type="match status" value="1"/>
</dbReference>
<evidence type="ECO:0000256" key="3">
    <source>
        <dbReference type="ARBA" id="ARBA00022741"/>
    </source>
</evidence>
<keyword evidence="8" id="KW-1185">Reference proteome</keyword>
<comment type="similarity">
    <text evidence="1">Belongs to the ATP-dependent AMP-binding enzyme family.</text>
</comment>
<keyword evidence="4" id="KW-0067">ATP-binding</keyword>
<keyword evidence="2 7" id="KW-0436">Ligase</keyword>